<organism evidence="1 2">
    <name type="scientific">Colletotrichum truncatum</name>
    <name type="common">Anthracnose fungus</name>
    <name type="synonym">Colletotrichum capsici</name>
    <dbReference type="NCBI Taxonomy" id="5467"/>
    <lineage>
        <taxon>Eukaryota</taxon>
        <taxon>Fungi</taxon>
        <taxon>Dikarya</taxon>
        <taxon>Ascomycota</taxon>
        <taxon>Pezizomycotina</taxon>
        <taxon>Sordariomycetes</taxon>
        <taxon>Hypocreomycetidae</taxon>
        <taxon>Glomerellales</taxon>
        <taxon>Glomerellaceae</taxon>
        <taxon>Colletotrichum</taxon>
        <taxon>Colletotrichum truncatum species complex</taxon>
    </lineage>
</organism>
<evidence type="ECO:0000313" key="2">
    <source>
        <dbReference type="Proteomes" id="UP000805649"/>
    </source>
</evidence>
<dbReference type="Proteomes" id="UP000805649">
    <property type="component" value="Unassembled WGS sequence"/>
</dbReference>
<dbReference type="EMBL" id="VUJX02000007">
    <property type="protein sequence ID" value="KAL0934654.1"/>
    <property type="molecule type" value="Genomic_DNA"/>
</dbReference>
<gene>
    <name evidence="1" type="ORF">CTRU02_211453</name>
</gene>
<reference evidence="1 2" key="1">
    <citation type="journal article" date="2020" name="Phytopathology">
        <title>Genome Sequence Resources of Colletotrichum truncatum, C. plurivorum, C. musicola, and C. sojae: Four Species Pathogenic to Soybean (Glycine max).</title>
        <authorList>
            <person name="Rogerio F."/>
            <person name="Boufleur T.R."/>
            <person name="Ciampi-Guillardi M."/>
            <person name="Sukno S.A."/>
            <person name="Thon M.R."/>
            <person name="Massola Junior N.S."/>
            <person name="Baroncelli R."/>
        </authorList>
    </citation>
    <scope>NUCLEOTIDE SEQUENCE [LARGE SCALE GENOMIC DNA]</scope>
    <source>
        <strain evidence="1 2">CMES1059</strain>
    </source>
</reference>
<name>A0ACC3YRU2_COLTU</name>
<accession>A0ACC3YRU2</accession>
<keyword evidence="2" id="KW-1185">Reference proteome</keyword>
<sequence>MLYSLYTATSVAALVLTIYLIICRIRDYARLRHVPGPFWAHWTDLWLIKAQLSGKLAFTLQDLHNKHGPIVRIAPNWVVVGDGATMRRLWAARSPWKRGAWYRGLRFDPYSDSVFTALDDKQHDSMRAKLAPGYAGKDVEGVQELVDEQVAGLINLLETRYLSTEHEFKTVDLARKVQYFTLDVISAVGFGKKFGYLDSDADTLRYIEVTERSVPSLLVIALQPWMLNILQSRTLRPIVPDVTKIMGIGDVIRRAREAVNERYGENPVVKRDILGSFVTHGLTREQAEGETTVQIVAGSDTTAAAIRSTMLFIITNPHVYTRLQAEIDQAAKQGLISSPITDAEARRFEYLQAVIKEGLRIWPPGTGLLPKVSLKDELMGETHIPAGTNVAWSPFSVTHEKEVFGPDAGMFRPERWLGISKEKYRMMETQTMLLFAGGSRFECLGKNLAMMELNKVYVELLRRFDFTIVNPAIPWTSENYAIHIQREFNVKITRRSKPV</sequence>
<comment type="caution">
    <text evidence="1">The sequence shown here is derived from an EMBL/GenBank/DDBJ whole genome shotgun (WGS) entry which is preliminary data.</text>
</comment>
<protein>
    <submittedName>
        <fullName evidence="1">Benzoate 4-monooxygenase cytochrome p450</fullName>
    </submittedName>
</protein>
<proteinExistence type="predicted"/>
<evidence type="ECO:0000313" key="1">
    <source>
        <dbReference type="EMBL" id="KAL0934654.1"/>
    </source>
</evidence>